<evidence type="ECO:0000313" key="1">
    <source>
        <dbReference type="EMBL" id="PBK58440.1"/>
    </source>
</evidence>
<name>A0A2H3AL09_9AGAR</name>
<organism evidence="1 2">
    <name type="scientific">Armillaria solidipes</name>
    <dbReference type="NCBI Taxonomy" id="1076256"/>
    <lineage>
        <taxon>Eukaryota</taxon>
        <taxon>Fungi</taxon>
        <taxon>Dikarya</taxon>
        <taxon>Basidiomycota</taxon>
        <taxon>Agaricomycotina</taxon>
        <taxon>Agaricomycetes</taxon>
        <taxon>Agaricomycetidae</taxon>
        <taxon>Agaricales</taxon>
        <taxon>Marasmiineae</taxon>
        <taxon>Physalacriaceae</taxon>
        <taxon>Armillaria</taxon>
    </lineage>
</organism>
<proteinExistence type="predicted"/>
<reference evidence="2" key="1">
    <citation type="journal article" date="2017" name="Nat. Ecol. Evol.">
        <title>Genome expansion and lineage-specific genetic innovations in the forest pathogenic fungi Armillaria.</title>
        <authorList>
            <person name="Sipos G."/>
            <person name="Prasanna A.N."/>
            <person name="Walter M.C."/>
            <person name="O'Connor E."/>
            <person name="Balint B."/>
            <person name="Krizsan K."/>
            <person name="Kiss B."/>
            <person name="Hess J."/>
            <person name="Varga T."/>
            <person name="Slot J."/>
            <person name="Riley R."/>
            <person name="Boka B."/>
            <person name="Rigling D."/>
            <person name="Barry K."/>
            <person name="Lee J."/>
            <person name="Mihaltcheva S."/>
            <person name="LaButti K."/>
            <person name="Lipzen A."/>
            <person name="Waldron R."/>
            <person name="Moloney N.M."/>
            <person name="Sperisen C."/>
            <person name="Kredics L."/>
            <person name="Vagvoelgyi C."/>
            <person name="Patrignani A."/>
            <person name="Fitzpatrick D."/>
            <person name="Nagy I."/>
            <person name="Doyle S."/>
            <person name="Anderson J.B."/>
            <person name="Grigoriev I.V."/>
            <person name="Gueldener U."/>
            <person name="Muensterkoetter M."/>
            <person name="Nagy L.G."/>
        </authorList>
    </citation>
    <scope>NUCLEOTIDE SEQUENCE [LARGE SCALE GENOMIC DNA]</scope>
    <source>
        <strain evidence="2">28-4</strain>
    </source>
</reference>
<protein>
    <submittedName>
        <fullName evidence="1">Uncharacterized protein</fullName>
    </submittedName>
</protein>
<evidence type="ECO:0000313" key="2">
    <source>
        <dbReference type="Proteomes" id="UP000218334"/>
    </source>
</evidence>
<gene>
    <name evidence="1" type="ORF">ARMSODRAFT_983853</name>
</gene>
<keyword evidence="2" id="KW-1185">Reference proteome</keyword>
<dbReference type="EMBL" id="KZ293543">
    <property type="protein sequence ID" value="PBK58440.1"/>
    <property type="molecule type" value="Genomic_DNA"/>
</dbReference>
<dbReference type="AlphaFoldDB" id="A0A2H3AL09"/>
<dbReference type="Proteomes" id="UP000218334">
    <property type="component" value="Unassembled WGS sequence"/>
</dbReference>
<sequence length="217" mass="25162">MPELYTNREMPGLYTNCEMSELYTNYEHELILGSKQICKVNSDKAENMTTCRLETLISGQVDRDTHKGTHCLAGVVPISPHKDPTEERLIVMARPMEMQLGYLKPDIPLFVVMVGESEGQWAIDEARMLSIRTRNDKGLGGHFERVAERALVPEEQHYKRTIPWEGVTLELYTIGTFDSYLQQRFKGESKWERIEHMDTWEPFECGGRWSECDDKIK</sequence>
<accession>A0A2H3AL09</accession>